<dbReference type="RefSeq" id="WP_109687987.1">
    <property type="nucleotide sequence ID" value="NZ_QGDN01000001.1"/>
</dbReference>
<dbReference type="GO" id="GO:0052816">
    <property type="term" value="F:long-chain fatty acyl-CoA hydrolase activity"/>
    <property type="evidence" value="ECO:0007669"/>
    <property type="project" value="TreeGrafter"/>
</dbReference>
<dbReference type="GO" id="GO:0006637">
    <property type="term" value="P:acyl-CoA metabolic process"/>
    <property type="evidence" value="ECO:0007669"/>
    <property type="project" value="TreeGrafter"/>
</dbReference>
<accession>A0A2Y8ZVT3</accession>
<name>A0A2Y8ZVT3_9MICO</name>
<dbReference type="Proteomes" id="UP000250028">
    <property type="component" value="Unassembled WGS sequence"/>
</dbReference>
<dbReference type="InterPro" id="IPR029069">
    <property type="entry name" value="HotDog_dom_sf"/>
</dbReference>
<sequence length="165" mass="18606">MPEVSQPEAPRHALSMTVLMTPQYANFSGNVHGGHILKMLDEVAYACASKYARQYVVTLSVDRVVFREPIHVGELVTFDAGINYVGRTSMEVGIRVTTENVATQSIRHTNTCYFTMVALDADRRPIAVPPFEPVSEVEKRRWNDALRRRRITQDVEQALDQSTTP</sequence>
<dbReference type="InterPro" id="IPR006683">
    <property type="entry name" value="Thioestr_dom"/>
</dbReference>
<evidence type="ECO:0000256" key="3">
    <source>
        <dbReference type="PROSITE-ProRule" id="PRU01106"/>
    </source>
</evidence>
<dbReference type="OrthoDB" id="9809430at2"/>
<keyword evidence="2 3" id="KW-0378">Hydrolase</keyword>
<evidence type="ECO:0000313" key="5">
    <source>
        <dbReference type="EMBL" id="SSA36194.1"/>
    </source>
</evidence>
<dbReference type="SUPFAM" id="SSF54637">
    <property type="entry name" value="Thioesterase/thiol ester dehydrase-isomerase"/>
    <property type="match status" value="1"/>
</dbReference>
<dbReference type="GO" id="GO:0005829">
    <property type="term" value="C:cytosol"/>
    <property type="evidence" value="ECO:0007669"/>
    <property type="project" value="TreeGrafter"/>
</dbReference>
<evidence type="ECO:0000259" key="4">
    <source>
        <dbReference type="PROSITE" id="PS51770"/>
    </source>
</evidence>
<dbReference type="InterPro" id="IPR040170">
    <property type="entry name" value="Cytosol_ACT"/>
</dbReference>
<dbReference type="PROSITE" id="PS51770">
    <property type="entry name" value="HOTDOG_ACOT"/>
    <property type="match status" value="1"/>
</dbReference>
<dbReference type="Gene3D" id="3.10.129.10">
    <property type="entry name" value="Hotdog Thioesterase"/>
    <property type="match status" value="1"/>
</dbReference>
<evidence type="ECO:0000256" key="2">
    <source>
        <dbReference type="ARBA" id="ARBA00022801"/>
    </source>
</evidence>
<evidence type="ECO:0000256" key="1">
    <source>
        <dbReference type="ARBA" id="ARBA00010458"/>
    </source>
</evidence>
<dbReference type="EMBL" id="UESZ01000001">
    <property type="protein sequence ID" value="SSA36194.1"/>
    <property type="molecule type" value="Genomic_DNA"/>
</dbReference>
<dbReference type="CDD" id="cd03442">
    <property type="entry name" value="BFIT_BACH"/>
    <property type="match status" value="1"/>
</dbReference>
<comment type="similarity">
    <text evidence="1">Belongs to the acyl coenzyme A hydrolase family.</text>
</comment>
<dbReference type="PANTHER" id="PTHR11049:SF16">
    <property type="entry name" value="PROTEIN VDLD"/>
    <property type="match status" value="1"/>
</dbReference>
<dbReference type="PANTHER" id="PTHR11049">
    <property type="entry name" value="ACYL COENZYME A THIOESTER HYDROLASE"/>
    <property type="match status" value="1"/>
</dbReference>
<gene>
    <name evidence="5" type="ORF">SAMN04489750_3578</name>
</gene>
<reference evidence="6" key="1">
    <citation type="submission" date="2016-10" db="EMBL/GenBank/DDBJ databases">
        <authorList>
            <person name="Varghese N."/>
            <person name="Submissions S."/>
        </authorList>
    </citation>
    <scope>NUCLEOTIDE SEQUENCE [LARGE SCALE GENOMIC DNA]</scope>
    <source>
        <strain evidence="6">DSM 22951</strain>
    </source>
</reference>
<dbReference type="AlphaFoldDB" id="A0A2Y8ZVT3"/>
<evidence type="ECO:0000313" key="6">
    <source>
        <dbReference type="Proteomes" id="UP000250028"/>
    </source>
</evidence>
<dbReference type="Pfam" id="PF03061">
    <property type="entry name" value="4HBT"/>
    <property type="match status" value="1"/>
</dbReference>
<protein>
    <submittedName>
        <fullName evidence="5">Acyl-CoA hydrolase</fullName>
    </submittedName>
</protein>
<organism evidence="5 6">
    <name type="scientific">Branchiibius hedensis</name>
    <dbReference type="NCBI Taxonomy" id="672460"/>
    <lineage>
        <taxon>Bacteria</taxon>
        <taxon>Bacillati</taxon>
        <taxon>Actinomycetota</taxon>
        <taxon>Actinomycetes</taxon>
        <taxon>Micrococcales</taxon>
        <taxon>Dermacoccaceae</taxon>
        <taxon>Branchiibius</taxon>
    </lineage>
</organism>
<keyword evidence="6" id="KW-1185">Reference proteome</keyword>
<proteinExistence type="inferred from homology"/>
<dbReference type="InterPro" id="IPR033120">
    <property type="entry name" value="HOTDOG_ACOT"/>
</dbReference>
<feature type="domain" description="HotDog ACOT-type" evidence="4">
    <location>
        <begin position="10"/>
        <end position="122"/>
    </location>
</feature>